<feature type="compositionally biased region" description="Gly residues" evidence="1">
    <location>
        <begin position="225"/>
        <end position="247"/>
    </location>
</feature>
<organism evidence="3 4">
    <name type="scientific">Rhodoplanes azumiensis</name>
    <dbReference type="NCBI Taxonomy" id="1897628"/>
    <lineage>
        <taxon>Bacteria</taxon>
        <taxon>Pseudomonadati</taxon>
        <taxon>Pseudomonadota</taxon>
        <taxon>Alphaproteobacteria</taxon>
        <taxon>Hyphomicrobiales</taxon>
        <taxon>Nitrobacteraceae</taxon>
        <taxon>Rhodoplanes</taxon>
    </lineage>
</organism>
<sequence>MSVPRNSGGRSIATLVLAAGLGVPTVGVAAPGPVAPPSVAGPAIARSDADLERPGPVAPAMVPGPRAETAEVAPAQGNPLWSVPLGRLTTTRQRPLFAPTRRPPALPPGAAVPRPVVRPVEAAPPRPPEKPPLQLVGTVAGPDTAGLGVFVDTATKAVVRLKVGQDHKGWILRHVQLRAVALEKGLDREVLTIPPPETASRPAGGTTAPVPPTPGMAGVAPPAPGGFGPVQGSGVEGAGTQGPGAQGPGAQAPAPSSRLPAPPPGLPALPAGLPPGFFGPPPIGPAGATPRPGAPAP</sequence>
<evidence type="ECO:0000256" key="1">
    <source>
        <dbReference type="SAM" id="MobiDB-lite"/>
    </source>
</evidence>
<evidence type="ECO:0000256" key="2">
    <source>
        <dbReference type="SAM" id="SignalP"/>
    </source>
</evidence>
<evidence type="ECO:0000313" key="3">
    <source>
        <dbReference type="EMBL" id="MFD2183681.1"/>
    </source>
</evidence>
<feature type="chain" id="PRO_5045929861" description="General secretion pathway protein N" evidence="2">
    <location>
        <begin position="30"/>
        <end position="297"/>
    </location>
</feature>
<feature type="compositionally biased region" description="Low complexity" evidence="1">
    <location>
        <begin position="248"/>
        <end position="259"/>
    </location>
</feature>
<feature type="compositionally biased region" description="Low complexity" evidence="1">
    <location>
        <begin position="26"/>
        <end position="43"/>
    </location>
</feature>
<feature type="region of interest" description="Disordered" evidence="1">
    <location>
        <begin position="26"/>
        <end position="63"/>
    </location>
</feature>
<evidence type="ECO:0000313" key="4">
    <source>
        <dbReference type="Proteomes" id="UP001597314"/>
    </source>
</evidence>
<dbReference type="EMBL" id="JBHUIW010000019">
    <property type="protein sequence ID" value="MFD2183681.1"/>
    <property type="molecule type" value="Genomic_DNA"/>
</dbReference>
<keyword evidence="2" id="KW-0732">Signal</keyword>
<comment type="caution">
    <text evidence="3">The sequence shown here is derived from an EMBL/GenBank/DDBJ whole genome shotgun (WGS) entry which is preliminary data.</text>
</comment>
<dbReference type="Proteomes" id="UP001597314">
    <property type="component" value="Unassembled WGS sequence"/>
</dbReference>
<feature type="region of interest" description="Disordered" evidence="1">
    <location>
        <begin position="192"/>
        <end position="297"/>
    </location>
</feature>
<protein>
    <recommendedName>
        <fullName evidence="5">General secretion pathway protein N</fullName>
    </recommendedName>
</protein>
<gene>
    <name evidence="3" type="ORF">ACFSOX_16110</name>
</gene>
<reference evidence="4" key="1">
    <citation type="journal article" date="2019" name="Int. J. Syst. Evol. Microbiol.">
        <title>The Global Catalogue of Microorganisms (GCM) 10K type strain sequencing project: providing services to taxonomists for standard genome sequencing and annotation.</title>
        <authorList>
            <consortium name="The Broad Institute Genomics Platform"/>
            <consortium name="The Broad Institute Genome Sequencing Center for Infectious Disease"/>
            <person name="Wu L."/>
            <person name="Ma J."/>
        </authorList>
    </citation>
    <scope>NUCLEOTIDE SEQUENCE [LARGE SCALE GENOMIC DNA]</scope>
    <source>
        <strain evidence="4">CGMCC 1.6774</strain>
    </source>
</reference>
<accession>A0ABW5ANZ5</accession>
<feature type="signal peptide" evidence="2">
    <location>
        <begin position="1"/>
        <end position="29"/>
    </location>
</feature>
<evidence type="ECO:0008006" key="5">
    <source>
        <dbReference type="Google" id="ProtNLM"/>
    </source>
</evidence>
<feature type="compositionally biased region" description="Low complexity" evidence="1">
    <location>
        <begin position="54"/>
        <end position="63"/>
    </location>
</feature>
<keyword evidence="4" id="KW-1185">Reference proteome</keyword>
<name>A0ABW5ANZ5_9BRAD</name>
<proteinExistence type="predicted"/>
<dbReference type="RefSeq" id="WP_378478832.1">
    <property type="nucleotide sequence ID" value="NZ_JBHUIW010000019.1"/>
</dbReference>